<evidence type="ECO:0000313" key="8">
    <source>
        <dbReference type="EMBL" id="SFD60796.1"/>
    </source>
</evidence>
<comment type="function">
    <text evidence="7">Catalyzes the transfer of the diacylglyceryl group from phosphatidylglycerol to the sulfhydryl group of the N-terminal cysteine of a prolipoprotein, the first step in the formation of mature lipoproteins.</text>
</comment>
<keyword evidence="6 7" id="KW-0472">Membrane</keyword>
<comment type="similarity">
    <text evidence="1 7">Belongs to the Lgt family.</text>
</comment>
<keyword evidence="4 7" id="KW-0812">Transmembrane</keyword>
<feature type="binding site" evidence="7">
    <location>
        <position position="139"/>
    </location>
    <ligand>
        <name>a 1,2-diacyl-sn-glycero-3-phospho-(1'-sn-glycerol)</name>
        <dbReference type="ChEBI" id="CHEBI:64716"/>
    </ligand>
</feature>
<dbReference type="HAMAP" id="MF_01147">
    <property type="entry name" value="Lgt"/>
    <property type="match status" value="1"/>
</dbReference>
<dbReference type="EC" id="2.5.1.145" evidence="7"/>
<dbReference type="STRING" id="1123397.SAMN05660831_01972"/>
<gene>
    <name evidence="7" type="primary">lgt</name>
    <name evidence="8" type="ORF">SAMN05660831_01972</name>
</gene>
<dbReference type="PANTHER" id="PTHR30589:SF0">
    <property type="entry name" value="PHOSPHATIDYLGLYCEROL--PROLIPOPROTEIN DIACYLGLYCERYL TRANSFERASE"/>
    <property type="match status" value="1"/>
</dbReference>
<accession>A0A1I1TPX5</accession>
<proteinExistence type="inferred from homology"/>
<dbReference type="UniPathway" id="UPA00664"/>
<evidence type="ECO:0000256" key="1">
    <source>
        <dbReference type="ARBA" id="ARBA00007150"/>
    </source>
</evidence>
<reference evidence="8 9" key="1">
    <citation type="submission" date="2016-10" db="EMBL/GenBank/DDBJ databases">
        <authorList>
            <person name="de Groot N.N."/>
        </authorList>
    </citation>
    <scope>NUCLEOTIDE SEQUENCE [LARGE SCALE GENOMIC DNA]</scope>
    <source>
        <strain evidence="8 9">HL3</strain>
    </source>
</reference>
<keyword evidence="5 7" id="KW-1133">Transmembrane helix</keyword>
<evidence type="ECO:0000256" key="3">
    <source>
        <dbReference type="ARBA" id="ARBA00022679"/>
    </source>
</evidence>
<evidence type="ECO:0000313" key="9">
    <source>
        <dbReference type="Proteomes" id="UP000198611"/>
    </source>
</evidence>
<sequence length="263" mass="28921">MLEYPAIHPVALDLGPVQIHWYGIMYLVGFLGAWWLGRVRANRPGSGWDPAELGDLLFYGAVGVIVGGRLGYALFYEPGTYLPEPWRILAIWEGGMAFHGGLVGVIVAMALYGRHTGRGFFDVADFVAPLTPLGLGAGRLGNFINGELWGRVSEVPWAMVFPGAGPLPRHPSQLYEFALEGVVLFVALWLFSRRARPAMAVSGLFLVLYGGFRFFVEFFRLPDAQLGYLAWDWLTMGQVLSLPMILIGAAMLALAYRRTGARA</sequence>
<dbReference type="PROSITE" id="PS01311">
    <property type="entry name" value="LGT"/>
    <property type="match status" value="1"/>
</dbReference>
<feature type="transmembrane region" description="Helical" evidence="7">
    <location>
        <begin position="198"/>
        <end position="216"/>
    </location>
</feature>
<keyword evidence="3 7" id="KW-0808">Transferase</keyword>
<dbReference type="InterPro" id="IPR001640">
    <property type="entry name" value="Lgt"/>
</dbReference>
<dbReference type="GO" id="GO:0005886">
    <property type="term" value="C:plasma membrane"/>
    <property type="evidence" value="ECO:0007669"/>
    <property type="project" value="UniProtKB-SubCell"/>
</dbReference>
<dbReference type="GO" id="GO:0008961">
    <property type="term" value="F:phosphatidylglycerol-prolipoprotein diacylglyceryl transferase activity"/>
    <property type="evidence" value="ECO:0007669"/>
    <property type="project" value="UniProtKB-UniRule"/>
</dbReference>
<keyword evidence="8" id="KW-0449">Lipoprotein</keyword>
<comment type="subcellular location">
    <subcellularLocation>
        <location evidence="7">Cell membrane</location>
        <topology evidence="7">Multi-pass membrane protein</topology>
    </subcellularLocation>
</comment>
<feature type="transmembrane region" description="Helical" evidence="7">
    <location>
        <begin position="19"/>
        <end position="36"/>
    </location>
</feature>
<dbReference type="AlphaFoldDB" id="A0A1I1TPX5"/>
<comment type="catalytic activity">
    <reaction evidence="7">
        <text>L-cysteinyl-[prolipoprotein] + a 1,2-diacyl-sn-glycero-3-phospho-(1'-sn-glycerol) = an S-1,2-diacyl-sn-glyceryl-L-cysteinyl-[prolipoprotein] + sn-glycerol 1-phosphate + H(+)</text>
        <dbReference type="Rhea" id="RHEA:56712"/>
        <dbReference type="Rhea" id="RHEA-COMP:14679"/>
        <dbReference type="Rhea" id="RHEA-COMP:14680"/>
        <dbReference type="ChEBI" id="CHEBI:15378"/>
        <dbReference type="ChEBI" id="CHEBI:29950"/>
        <dbReference type="ChEBI" id="CHEBI:57685"/>
        <dbReference type="ChEBI" id="CHEBI:64716"/>
        <dbReference type="ChEBI" id="CHEBI:140658"/>
        <dbReference type="EC" id="2.5.1.145"/>
    </reaction>
</comment>
<comment type="pathway">
    <text evidence="7">Protein modification; lipoprotein biosynthesis (diacylglyceryl transfer).</text>
</comment>
<dbReference type="Proteomes" id="UP000198611">
    <property type="component" value="Unassembled WGS sequence"/>
</dbReference>
<organism evidence="8 9">
    <name type="scientific">Thiohalospira halophila DSM 15071</name>
    <dbReference type="NCBI Taxonomy" id="1123397"/>
    <lineage>
        <taxon>Bacteria</taxon>
        <taxon>Pseudomonadati</taxon>
        <taxon>Pseudomonadota</taxon>
        <taxon>Gammaproteobacteria</taxon>
        <taxon>Thiohalospirales</taxon>
        <taxon>Thiohalospiraceae</taxon>
        <taxon>Thiohalospira</taxon>
    </lineage>
</organism>
<evidence type="ECO:0000256" key="4">
    <source>
        <dbReference type="ARBA" id="ARBA00022692"/>
    </source>
</evidence>
<feature type="transmembrane region" description="Helical" evidence="7">
    <location>
        <begin position="56"/>
        <end position="76"/>
    </location>
</feature>
<dbReference type="OrthoDB" id="871140at2"/>
<dbReference type="EMBL" id="FOMJ01000006">
    <property type="protein sequence ID" value="SFD60796.1"/>
    <property type="molecule type" value="Genomic_DNA"/>
</dbReference>
<evidence type="ECO:0000256" key="6">
    <source>
        <dbReference type="ARBA" id="ARBA00023136"/>
    </source>
</evidence>
<name>A0A1I1TPX5_9GAMM</name>
<keyword evidence="2 7" id="KW-1003">Cell membrane</keyword>
<dbReference type="GO" id="GO:0042158">
    <property type="term" value="P:lipoprotein biosynthetic process"/>
    <property type="evidence" value="ECO:0007669"/>
    <property type="project" value="UniProtKB-UniRule"/>
</dbReference>
<feature type="transmembrane region" description="Helical" evidence="7">
    <location>
        <begin position="88"/>
        <end position="112"/>
    </location>
</feature>
<dbReference type="PANTHER" id="PTHR30589">
    <property type="entry name" value="PROLIPOPROTEIN DIACYLGLYCERYL TRANSFERASE"/>
    <property type="match status" value="1"/>
</dbReference>
<keyword evidence="9" id="KW-1185">Reference proteome</keyword>
<feature type="transmembrane region" description="Helical" evidence="7">
    <location>
        <begin position="236"/>
        <end position="256"/>
    </location>
</feature>
<evidence type="ECO:0000256" key="2">
    <source>
        <dbReference type="ARBA" id="ARBA00022475"/>
    </source>
</evidence>
<dbReference type="NCBIfam" id="TIGR00544">
    <property type="entry name" value="lgt"/>
    <property type="match status" value="1"/>
</dbReference>
<evidence type="ECO:0000256" key="5">
    <source>
        <dbReference type="ARBA" id="ARBA00022989"/>
    </source>
</evidence>
<protein>
    <recommendedName>
        <fullName evidence="7">Phosphatidylglycerol--prolipoprotein diacylglyceryl transferase</fullName>
        <ecNumber evidence="7">2.5.1.145</ecNumber>
    </recommendedName>
</protein>
<evidence type="ECO:0000256" key="7">
    <source>
        <dbReference type="HAMAP-Rule" id="MF_01147"/>
    </source>
</evidence>
<dbReference type="Pfam" id="PF01790">
    <property type="entry name" value="LGT"/>
    <property type="match status" value="1"/>
</dbReference>
<dbReference type="RefSeq" id="WP_093428597.1">
    <property type="nucleotide sequence ID" value="NZ_FOMJ01000006.1"/>
</dbReference>